<evidence type="ECO:0000256" key="2">
    <source>
        <dbReference type="ARBA" id="ARBA00022741"/>
    </source>
</evidence>
<dbReference type="GO" id="GO:0009229">
    <property type="term" value="P:thiamine diphosphate biosynthetic process"/>
    <property type="evidence" value="ECO:0007669"/>
    <property type="project" value="InterPro"/>
</dbReference>
<dbReference type="Gene3D" id="3.40.50.10240">
    <property type="entry name" value="Thiamin pyrophosphokinase, catalytic domain"/>
    <property type="match status" value="1"/>
</dbReference>
<dbReference type="AlphaFoldDB" id="A0A370GXA4"/>
<dbReference type="InterPro" id="IPR036371">
    <property type="entry name" value="TPK_B1-bd_sf"/>
</dbReference>
<accession>A0A370GXA4</accession>
<keyword evidence="4" id="KW-0067">ATP-binding</keyword>
<keyword evidence="3 8" id="KW-0418">Kinase</keyword>
<dbReference type="PANTHER" id="PTHR41299:SF1">
    <property type="entry name" value="THIAMINE PYROPHOSPHOKINASE"/>
    <property type="match status" value="1"/>
</dbReference>
<sequence>MKNYLLVANGNFLVREIITEAAMNSVIVALDGAADRLIRLGIQPDLILGDFDSIDSQSLASRQHSVVLANDQSLTDLVKAIRYCDDQQAASITLVCATGGRLDHHEGAIRSLRTEYKNKRPLLLHTEQQTLRYARDECITLYGMPGDKCGIMAFPRGIFSSQGLSYDVTDYPLHFGYSESICNSLMSDRAFLDIRGEALLIMPPMLASQRSFMQKSQIERLEMQLRDVKMCETNLRIIND</sequence>
<evidence type="ECO:0000313" key="8">
    <source>
        <dbReference type="EMBL" id="RDI48109.1"/>
    </source>
</evidence>
<dbReference type="NCBIfam" id="TIGR01378">
    <property type="entry name" value="thi_PPkinase"/>
    <property type="match status" value="1"/>
</dbReference>
<dbReference type="InterPro" id="IPR006282">
    <property type="entry name" value="Thi_PPkinase"/>
</dbReference>
<dbReference type="InterPro" id="IPR036759">
    <property type="entry name" value="TPK_catalytic_sf"/>
</dbReference>
<dbReference type="SUPFAM" id="SSF63862">
    <property type="entry name" value="Thiamin pyrophosphokinase, substrate-binding domain"/>
    <property type="match status" value="1"/>
</dbReference>
<evidence type="ECO:0000259" key="6">
    <source>
        <dbReference type="Pfam" id="PF04263"/>
    </source>
</evidence>
<keyword evidence="2" id="KW-0547">Nucleotide-binding</keyword>
<dbReference type="InterPro" id="IPR053149">
    <property type="entry name" value="TPK"/>
</dbReference>
<dbReference type="OrthoDB" id="7057856at2"/>
<keyword evidence="1" id="KW-0808">Transferase</keyword>
<dbReference type="Proteomes" id="UP000254720">
    <property type="component" value="Unassembled WGS sequence"/>
</dbReference>
<name>A0A370GXA4_9COXI</name>
<dbReference type="InterPro" id="IPR007373">
    <property type="entry name" value="Thiamin_PyroPKinase_B1-bd"/>
</dbReference>
<evidence type="ECO:0000259" key="7">
    <source>
        <dbReference type="Pfam" id="PF04265"/>
    </source>
</evidence>
<dbReference type="GO" id="GO:0004788">
    <property type="term" value="F:thiamine diphosphokinase activity"/>
    <property type="evidence" value="ECO:0007669"/>
    <property type="project" value="UniProtKB-UniRule"/>
</dbReference>
<dbReference type="PANTHER" id="PTHR41299">
    <property type="entry name" value="THIAMINE PYROPHOSPHOKINASE"/>
    <property type="match status" value="1"/>
</dbReference>
<dbReference type="RefSeq" id="WP_114833588.1">
    <property type="nucleotide sequence ID" value="NZ_LR699114.1"/>
</dbReference>
<dbReference type="InterPro" id="IPR007371">
    <property type="entry name" value="TPK_catalytic"/>
</dbReference>
<gene>
    <name evidence="8" type="ORF">C8D86_10374</name>
</gene>
<feature type="domain" description="Thiamin pyrophosphokinase catalytic" evidence="6">
    <location>
        <begin position="24"/>
        <end position="121"/>
    </location>
</feature>
<proteinExistence type="predicted"/>
<evidence type="ECO:0000256" key="1">
    <source>
        <dbReference type="ARBA" id="ARBA00022679"/>
    </source>
</evidence>
<keyword evidence="9" id="KW-1185">Reference proteome</keyword>
<dbReference type="EC" id="2.7.6.2" evidence="5"/>
<organism evidence="8 9">
    <name type="scientific">Aquicella lusitana</name>
    <dbReference type="NCBI Taxonomy" id="254246"/>
    <lineage>
        <taxon>Bacteria</taxon>
        <taxon>Pseudomonadati</taxon>
        <taxon>Pseudomonadota</taxon>
        <taxon>Gammaproteobacteria</taxon>
        <taxon>Legionellales</taxon>
        <taxon>Coxiellaceae</taxon>
        <taxon>Aquicella</taxon>
    </lineage>
</organism>
<dbReference type="GO" id="GO:0005524">
    <property type="term" value="F:ATP binding"/>
    <property type="evidence" value="ECO:0007669"/>
    <property type="project" value="UniProtKB-KW"/>
</dbReference>
<dbReference type="EMBL" id="QQAX01000003">
    <property type="protein sequence ID" value="RDI48109.1"/>
    <property type="molecule type" value="Genomic_DNA"/>
</dbReference>
<dbReference type="CDD" id="cd07995">
    <property type="entry name" value="TPK"/>
    <property type="match status" value="1"/>
</dbReference>
<dbReference type="GO" id="GO:0016301">
    <property type="term" value="F:kinase activity"/>
    <property type="evidence" value="ECO:0007669"/>
    <property type="project" value="UniProtKB-KW"/>
</dbReference>
<evidence type="ECO:0000256" key="3">
    <source>
        <dbReference type="ARBA" id="ARBA00022777"/>
    </source>
</evidence>
<dbReference type="Pfam" id="PF04263">
    <property type="entry name" value="TPK_catalytic"/>
    <property type="match status" value="1"/>
</dbReference>
<feature type="domain" description="Thiamin pyrophosphokinase thiamin-binding" evidence="7">
    <location>
        <begin position="146"/>
        <end position="189"/>
    </location>
</feature>
<protein>
    <recommendedName>
        <fullName evidence="5">Thiamine diphosphokinase</fullName>
        <ecNumber evidence="5">2.7.6.2</ecNumber>
    </recommendedName>
</protein>
<evidence type="ECO:0000256" key="4">
    <source>
        <dbReference type="ARBA" id="ARBA00022840"/>
    </source>
</evidence>
<evidence type="ECO:0000313" key="9">
    <source>
        <dbReference type="Proteomes" id="UP000254720"/>
    </source>
</evidence>
<dbReference type="GO" id="GO:0006772">
    <property type="term" value="P:thiamine metabolic process"/>
    <property type="evidence" value="ECO:0007669"/>
    <property type="project" value="UniProtKB-UniRule"/>
</dbReference>
<dbReference type="Pfam" id="PF04265">
    <property type="entry name" value="TPK_B1_binding"/>
    <property type="match status" value="1"/>
</dbReference>
<dbReference type="SUPFAM" id="SSF63999">
    <property type="entry name" value="Thiamin pyrophosphokinase, catalytic domain"/>
    <property type="match status" value="1"/>
</dbReference>
<comment type="caution">
    <text evidence="8">The sequence shown here is derived from an EMBL/GenBank/DDBJ whole genome shotgun (WGS) entry which is preliminary data.</text>
</comment>
<evidence type="ECO:0000256" key="5">
    <source>
        <dbReference type="NCBIfam" id="TIGR01378"/>
    </source>
</evidence>
<reference evidence="8 9" key="1">
    <citation type="submission" date="2018-07" db="EMBL/GenBank/DDBJ databases">
        <title>Genomic Encyclopedia of Type Strains, Phase IV (KMG-IV): sequencing the most valuable type-strain genomes for metagenomic binning, comparative biology and taxonomic classification.</title>
        <authorList>
            <person name="Goeker M."/>
        </authorList>
    </citation>
    <scope>NUCLEOTIDE SEQUENCE [LARGE SCALE GENOMIC DNA]</scope>
    <source>
        <strain evidence="8 9">DSM 16500</strain>
    </source>
</reference>